<organism evidence="1 2">
    <name type="scientific">Lucilia cuprina</name>
    <name type="common">Green bottle fly</name>
    <name type="synonym">Australian sheep blowfly</name>
    <dbReference type="NCBI Taxonomy" id="7375"/>
    <lineage>
        <taxon>Eukaryota</taxon>
        <taxon>Metazoa</taxon>
        <taxon>Ecdysozoa</taxon>
        <taxon>Arthropoda</taxon>
        <taxon>Hexapoda</taxon>
        <taxon>Insecta</taxon>
        <taxon>Pterygota</taxon>
        <taxon>Neoptera</taxon>
        <taxon>Endopterygota</taxon>
        <taxon>Diptera</taxon>
        <taxon>Brachycera</taxon>
        <taxon>Muscomorpha</taxon>
        <taxon>Oestroidea</taxon>
        <taxon>Calliphoridae</taxon>
        <taxon>Luciliinae</taxon>
        <taxon>Lucilia</taxon>
    </lineage>
</organism>
<protein>
    <submittedName>
        <fullName evidence="1">Uncharacterized protein</fullName>
    </submittedName>
</protein>
<reference evidence="1 2" key="1">
    <citation type="journal article" date="2015" name="Nat. Commun.">
        <title>Lucilia cuprina genome unlocks parasitic fly biology to underpin future interventions.</title>
        <authorList>
            <person name="Anstead C.A."/>
            <person name="Korhonen P.K."/>
            <person name="Young N.D."/>
            <person name="Hall R.S."/>
            <person name="Jex A.R."/>
            <person name="Murali S.C."/>
            <person name="Hughes D.S."/>
            <person name="Lee S.F."/>
            <person name="Perry T."/>
            <person name="Stroehlein A.J."/>
            <person name="Ansell B.R."/>
            <person name="Breugelmans B."/>
            <person name="Hofmann A."/>
            <person name="Qu J."/>
            <person name="Dugan S."/>
            <person name="Lee S.L."/>
            <person name="Chao H."/>
            <person name="Dinh H."/>
            <person name="Han Y."/>
            <person name="Doddapaneni H.V."/>
            <person name="Worley K.C."/>
            <person name="Muzny D.M."/>
            <person name="Ioannidis P."/>
            <person name="Waterhouse R.M."/>
            <person name="Zdobnov E.M."/>
            <person name="James P.J."/>
            <person name="Bagnall N.H."/>
            <person name="Kotze A.C."/>
            <person name="Gibbs R.A."/>
            <person name="Richards S."/>
            <person name="Batterham P."/>
            <person name="Gasser R.B."/>
        </authorList>
    </citation>
    <scope>NUCLEOTIDE SEQUENCE [LARGE SCALE GENOMIC DNA]</scope>
    <source>
        <strain evidence="1 2">LS</strain>
        <tissue evidence="1">Full body</tissue>
    </source>
</reference>
<sequence length="64" mass="7532">MPLDITANEISVTYFALKLATKVGQCTKWKMDIQFNPQHQCLDKQEARRIELQPDAVFVRPWRL</sequence>
<evidence type="ECO:0000313" key="1">
    <source>
        <dbReference type="EMBL" id="KNC34114.1"/>
    </source>
</evidence>
<comment type="caution">
    <text evidence="1">The sequence shown here is derived from an EMBL/GenBank/DDBJ whole genome shotgun (WGS) entry which is preliminary data.</text>
</comment>
<name>A0A0L0CRP0_LUCCU</name>
<evidence type="ECO:0000313" key="2">
    <source>
        <dbReference type="Proteomes" id="UP000037069"/>
    </source>
</evidence>
<dbReference type="Proteomes" id="UP000037069">
    <property type="component" value="Unassembled WGS sequence"/>
</dbReference>
<proteinExistence type="predicted"/>
<dbReference type="EMBL" id="JRES01000102">
    <property type="protein sequence ID" value="KNC34114.1"/>
    <property type="molecule type" value="Genomic_DNA"/>
</dbReference>
<accession>A0A0L0CRP0</accession>
<keyword evidence="2" id="KW-1185">Reference proteome</keyword>
<dbReference type="AlphaFoldDB" id="A0A0L0CRP0"/>
<gene>
    <name evidence="1" type="ORF">FF38_02811</name>
</gene>